<evidence type="ECO:0000256" key="1">
    <source>
        <dbReference type="SAM" id="MobiDB-lite"/>
    </source>
</evidence>
<feature type="compositionally biased region" description="Basic and acidic residues" evidence="1">
    <location>
        <begin position="125"/>
        <end position="135"/>
    </location>
</feature>
<evidence type="ECO:0000313" key="3">
    <source>
        <dbReference type="Proteomes" id="UP001054837"/>
    </source>
</evidence>
<feature type="region of interest" description="Disordered" evidence="1">
    <location>
        <begin position="104"/>
        <end position="135"/>
    </location>
</feature>
<gene>
    <name evidence="2" type="ORF">CDAR_25851</name>
</gene>
<dbReference type="AlphaFoldDB" id="A0AAV4PJM3"/>
<comment type="caution">
    <text evidence="2">The sequence shown here is derived from an EMBL/GenBank/DDBJ whole genome shotgun (WGS) entry which is preliminary data.</text>
</comment>
<keyword evidence="3" id="KW-1185">Reference proteome</keyword>
<sequence length="135" mass="15364">MGTLFFYIPEAIWNHRYPRSSYIPQSDPEPWVLCSSVLQKLSRLMGALFKIRQAIPNNGRQTGISIPKRRIRSEVDLCKQIKESKRMEIFAIRCSKAIILKSSESETQKQCGKRQGCGTACCRDSSGHQKNETNA</sequence>
<reference evidence="2 3" key="1">
    <citation type="submission" date="2021-06" db="EMBL/GenBank/DDBJ databases">
        <title>Caerostris darwini draft genome.</title>
        <authorList>
            <person name="Kono N."/>
            <person name="Arakawa K."/>
        </authorList>
    </citation>
    <scope>NUCLEOTIDE SEQUENCE [LARGE SCALE GENOMIC DNA]</scope>
</reference>
<proteinExistence type="predicted"/>
<organism evidence="2 3">
    <name type="scientific">Caerostris darwini</name>
    <dbReference type="NCBI Taxonomy" id="1538125"/>
    <lineage>
        <taxon>Eukaryota</taxon>
        <taxon>Metazoa</taxon>
        <taxon>Ecdysozoa</taxon>
        <taxon>Arthropoda</taxon>
        <taxon>Chelicerata</taxon>
        <taxon>Arachnida</taxon>
        <taxon>Araneae</taxon>
        <taxon>Araneomorphae</taxon>
        <taxon>Entelegynae</taxon>
        <taxon>Araneoidea</taxon>
        <taxon>Araneidae</taxon>
        <taxon>Caerostris</taxon>
    </lineage>
</organism>
<dbReference type="EMBL" id="BPLQ01002894">
    <property type="protein sequence ID" value="GIX96321.1"/>
    <property type="molecule type" value="Genomic_DNA"/>
</dbReference>
<accession>A0AAV4PJM3</accession>
<name>A0AAV4PJM3_9ARAC</name>
<dbReference type="Proteomes" id="UP001054837">
    <property type="component" value="Unassembled WGS sequence"/>
</dbReference>
<protein>
    <submittedName>
        <fullName evidence="2">Uncharacterized protein</fullName>
    </submittedName>
</protein>
<evidence type="ECO:0000313" key="2">
    <source>
        <dbReference type="EMBL" id="GIX96321.1"/>
    </source>
</evidence>